<feature type="region of interest" description="Disordered" evidence="6">
    <location>
        <begin position="1"/>
        <end position="34"/>
    </location>
</feature>
<proteinExistence type="inferred from homology"/>
<dbReference type="Pfam" id="PF21982">
    <property type="entry name" value="RecX_HTH1"/>
    <property type="match status" value="1"/>
</dbReference>
<comment type="subcellular location">
    <subcellularLocation>
        <location evidence="1 5">Cytoplasm</location>
    </subcellularLocation>
</comment>
<sequence>MVSRPSGTRRPRHEDDFETLATPADAPRPAGPSLKARAVGYLSRREHSRAELARKLRPYAESAEEIEAVLDALQQEGWQSNARFAQSLVHRRAPRQGTARIVQELRQSGVEDADIADLRDALRATEYERALEVWRRRYGEKPQDRTAYAKQARFLASRGFAHEVIRRLLGEGGNED</sequence>
<evidence type="ECO:0000313" key="10">
    <source>
        <dbReference type="EMBL" id="AZW19278.1"/>
    </source>
</evidence>
<comment type="function">
    <text evidence="5">Modulates RecA activity.</text>
</comment>
<gene>
    <name evidence="5" type="primary">recX</name>
    <name evidence="10" type="ORF">CS347_22240</name>
</gene>
<organism evidence="10 11">
    <name type="scientific">Bordetella hinzii</name>
    <dbReference type="NCBI Taxonomy" id="103855"/>
    <lineage>
        <taxon>Bacteria</taxon>
        <taxon>Pseudomonadati</taxon>
        <taxon>Pseudomonadota</taxon>
        <taxon>Betaproteobacteria</taxon>
        <taxon>Burkholderiales</taxon>
        <taxon>Alcaligenaceae</taxon>
        <taxon>Bordetella</taxon>
    </lineage>
</organism>
<dbReference type="InterPro" id="IPR003783">
    <property type="entry name" value="Regulatory_RecX"/>
</dbReference>
<dbReference type="Pfam" id="PF02631">
    <property type="entry name" value="RecX_HTH2"/>
    <property type="match status" value="1"/>
</dbReference>
<accession>A0AAN1S097</accession>
<evidence type="ECO:0000256" key="3">
    <source>
        <dbReference type="ARBA" id="ARBA00018111"/>
    </source>
</evidence>
<protein>
    <recommendedName>
        <fullName evidence="3 5">Regulatory protein RecX</fullName>
    </recommendedName>
</protein>
<dbReference type="RefSeq" id="WP_048939982.1">
    <property type="nucleotide sequence ID" value="NZ_CP012077.1"/>
</dbReference>
<dbReference type="PANTHER" id="PTHR33602:SF1">
    <property type="entry name" value="REGULATORY PROTEIN RECX FAMILY PROTEIN"/>
    <property type="match status" value="1"/>
</dbReference>
<dbReference type="HAMAP" id="MF_01114">
    <property type="entry name" value="RecX"/>
    <property type="match status" value="1"/>
</dbReference>
<dbReference type="GO" id="GO:0005737">
    <property type="term" value="C:cytoplasm"/>
    <property type="evidence" value="ECO:0007669"/>
    <property type="project" value="UniProtKB-SubCell"/>
</dbReference>
<dbReference type="InterPro" id="IPR053926">
    <property type="entry name" value="RecX_HTH_1st"/>
</dbReference>
<feature type="domain" description="RecX second three-helical" evidence="7">
    <location>
        <begin position="82"/>
        <end position="117"/>
    </location>
</feature>
<reference evidence="11" key="1">
    <citation type="submission" date="2017-10" db="EMBL/GenBank/DDBJ databases">
        <title>Whole genome sequencing of various Bordetella species.</title>
        <authorList>
            <person name="Weigand M.R."/>
            <person name="Loparev V."/>
            <person name="Peng Y."/>
            <person name="Bowden K.E."/>
            <person name="Tondella M.L."/>
            <person name="Williams M.M."/>
        </authorList>
    </citation>
    <scope>NUCLEOTIDE SEQUENCE [LARGE SCALE GENOMIC DNA]</scope>
    <source>
        <strain evidence="11">H720</strain>
    </source>
</reference>
<name>A0AAN1S097_9BORD</name>
<evidence type="ECO:0000256" key="2">
    <source>
        <dbReference type="ARBA" id="ARBA00009695"/>
    </source>
</evidence>
<evidence type="ECO:0000259" key="7">
    <source>
        <dbReference type="Pfam" id="PF02631"/>
    </source>
</evidence>
<dbReference type="InterPro" id="IPR036388">
    <property type="entry name" value="WH-like_DNA-bd_sf"/>
</dbReference>
<evidence type="ECO:0000313" key="11">
    <source>
        <dbReference type="Proteomes" id="UP000282741"/>
    </source>
</evidence>
<dbReference type="Proteomes" id="UP000282741">
    <property type="component" value="Chromosome"/>
</dbReference>
<evidence type="ECO:0000256" key="1">
    <source>
        <dbReference type="ARBA" id="ARBA00004496"/>
    </source>
</evidence>
<dbReference type="NCBIfam" id="NF001055">
    <property type="entry name" value="PRK00117.2-5"/>
    <property type="match status" value="1"/>
</dbReference>
<keyword evidence="4 5" id="KW-0963">Cytoplasm</keyword>
<dbReference type="GO" id="GO:0006282">
    <property type="term" value="P:regulation of DNA repair"/>
    <property type="evidence" value="ECO:0007669"/>
    <property type="project" value="UniProtKB-UniRule"/>
</dbReference>
<evidence type="ECO:0000256" key="4">
    <source>
        <dbReference type="ARBA" id="ARBA00022490"/>
    </source>
</evidence>
<comment type="similarity">
    <text evidence="2 5">Belongs to the RecX family.</text>
</comment>
<dbReference type="EMBL" id="CP024172">
    <property type="protein sequence ID" value="AZW19278.1"/>
    <property type="molecule type" value="Genomic_DNA"/>
</dbReference>
<evidence type="ECO:0000256" key="6">
    <source>
        <dbReference type="SAM" id="MobiDB-lite"/>
    </source>
</evidence>
<dbReference type="PANTHER" id="PTHR33602">
    <property type="entry name" value="REGULATORY PROTEIN RECX FAMILY PROTEIN"/>
    <property type="match status" value="1"/>
</dbReference>
<feature type="domain" description="RecX third three-helical" evidence="8">
    <location>
        <begin position="126"/>
        <end position="169"/>
    </location>
</feature>
<dbReference type="InterPro" id="IPR053925">
    <property type="entry name" value="RecX_HTH_3rd"/>
</dbReference>
<evidence type="ECO:0000259" key="9">
    <source>
        <dbReference type="Pfam" id="PF21982"/>
    </source>
</evidence>
<dbReference type="Pfam" id="PF21981">
    <property type="entry name" value="RecX_HTH3"/>
    <property type="match status" value="1"/>
</dbReference>
<evidence type="ECO:0000259" key="8">
    <source>
        <dbReference type="Pfam" id="PF21981"/>
    </source>
</evidence>
<dbReference type="Gene3D" id="1.10.10.10">
    <property type="entry name" value="Winged helix-like DNA-binding domain superfamily/Winged helix DNA-binding domain"/>
    <property type="match status" value="3"/>
</dbReference>
<dbReference type="InterPro" id="IPR053924">
    <property type="entry name" value="RecX_HTH_2nd"/>
</dbReference>
<dbReference type="AlphaFoldDB" id="A0AAN1S097"/>
<evidence type="ECO:0000256" key="5">
    <source>
        <dbReference type="HAMAP-Rule" id="MF_01114"/>
    </source>
</evidence>
<feature type="domain" description="RecX first three-helical" evidence="9">
    <location>
        <begin position="35"/>
        <end position="71"/>
    </location>
</feature>